<dbReference type="OrthoDB" id="10693748at2759"/>
<dbReference type="EMBL" id="JACAZH010000010">
    <property type="protein sequence ID" value="KAF7357176.1"/>
    <property type="molecule type" value="Genomic_DNA"/>
</dbReference>
<name>A0A8H7D312_9AGAR</name>
<feature type="compositionally biased region" description="Basic and acidic residues" evidence="1">
    <location>
        <begin position="219"/>
        <end position="228"/>
    </location>
</feature>
<comment type="caution">
    <text evidence="2">The sequence shown here is derived from an EMBL/GenBank/DDBJ whole genome shotgun (WGS) entry which is preliminary data.</text>
</comment>
<accession>A0A8H7D312</accession>
<feature type="region of interest" description="Disordered" evidence="1">
    <location>
        <begin position="182"/>
        <end position="228"/>
    </location>
</feature>
<evidence type="ECO:0000313" key="3">
    <source>
        <dbReference type="Proteomes" id="UP000623467"/>
    </source>
</evidence>
<protein>
    <submittedName>
        <fullName evidence="2">Uncharacterized protein</fullName>
    </submittedName>
</protein>
<dbReference type="AlphaFoldDB" id="A0A8H7D312"/>
<feature type="compositionally biased region" description="Polar residues" evidence="1">
    <location>
        <begin position="196"/>
        <end position="206"/>
    </location>
</feature>
<evidence type="ECO:0000256" key="1">
    <source>
        <dbReference type="SAM" id="MobiDB-lite"/>
    </source>
</evidence>
<evidence type="ECO:0000313" key="2">
    <source>
        <dbReference type="EMBL" id="KAF7357176.1"/>
    </source>
</evidence>
<feature type="region of interest" description="Disordered" evidence="1">
    <location>
        <begin position="1"/>
        <end position="25"/>
    </location>
</feature>
<keyword evidence="3" id="KW-1185">Reference proteome</keyword>
<gene>
    <name evidence="2" type="ORF">MSAN_01312300</name>
</gene>
<sequence length="228" mass="25403">MVDTTPSKRGYSGTPPPSPLPRGADKPQLRLLRRYMIRDIASPTGIPPPLRDHRFWRIGATSTGRDTIKFSLCLTNPDYKLSADDVNYIVEESLPFICYACTQLDLNISLPADIAYFFHGLGRLLNLSKTKPTNEWLFLLGIQMSSEFVLYPPDIRPLAYGEDDAPSTEDLKNTPPLFLENPFYEPPLKRPRIGSPPSSTAGSSMIGSKPPFGPKKIVRVVEDNKPEA</sequence>
<organism evidence="2 3">
    <name type="scientific">Mycena sanguinolenta</name>
    <dbReference type="NCBI Taxonomy" id="230812"/>
    <lineage>
        <taxon>Eukaryota</taxon>
        <taxon>Fungi</taxon>
        <taxon>Dikarya</taxon>
        <taxon>Basidiomycota</taxon>
        <taxon>Agaricomycotina</taxon>
        <taxon>Agaricomycetes</taxon>
        <taxon>Agaricomycetidae</taxon>
        <taxon>Agaricales</taxon>
        <taxon>Marasmiineae</taxon>
        <taxon>Mycenaceae</taxon>
        <taxon>Mycena</taxon>
    </lineage>
</organism>
<reference evidence="2" key="1">
    <citation type="submission" date="2020-05" db="EMBL/GenBank/DDBJ databases">
        <title>Mycena genomes resolve the evolution of fungal bioluminescence.</title>
        <authorList>
            <person name="Tsai I.J."/>
        </authorList>
    </citation>
    <scope>NUCLEOTIDE SEQUENCE</scope>
    <source>
        <strain evidence="2">160909Yilan</strain>
    </source>
</reference>
<dbReference type="Proteomes" id="UP000623467">
    <property type="component" value="Unassembled WGS sequence"/>
</dbReference>
<proteinExistence type="predicted"/>